<evidence type="ECO:0000259" key="2">
    <source>
        <dbReference type="Pfam" id="PF13229"/>
    </source>
</evidence>
<evidence type="ECO:0000256" key="1">
    <source>
        <dbReference type="SAM" id="SignalP"/>
    </source>
</evidence>
<feature type="domain" description="Right handed beta helix" evidence="2">
    <location>
        <begin position="269"/>
        <end position="402"/>
    </location>
</feature>
<dbReference type="Proteomes" id="UP000521199">
    <property type="component" value="Unassembled WGS sequence"/>
</dbReference>
<reference evidence="3 4" key="1">
    <citation type="submission" date="2020-08" db="EMBL/GenBank/DDBJ databases">
        <title>Genomic Encyclopedia of Type Strains, Phase IV (KMG-IV): sequencing the most valuable type-strain genomes for metagenomic binning, comparative biology and taxonomic classification.</title>
        <authorList>
            <person name="Goeker M."/>
        </authorList>
    </citation>
    <scope>NUCLEOTIDE SEQUENCE [LARGE SCALE GENOMIC DNA]</scope>
    <source>
        <strain evidence="3 4">DSM 24163</strain>
    </source>
</reference>
<dbReference type="InterPro" id="IPR011050">
    <property type="entry name" value="Pectin_lyase_fold/virulence"/>
</dbReference>
<feature type="signal peptide" evidence="1">
    <location>
        <begin position="1"/>
        <end position="36"/>
    </location>
</feature>
<dbReference type="SUPFAM" id="SSF51126">
    <property type="entry name" value="Pectin lyase-like"/>
    <property type="match status" value="2"/>
</dbReference>
<evidence type="ECO:0000313" key="3">
    <source>
        <dbReference type="EMBL" id="MBB5206607.1"/>
    </source>
</evidence>
<evidence type="ECO:0000313" key="4">
    <source>
        <dbReference type="Proteomes" id="UP000521199"/>
    </source>
</evidence>
<dbReference type="InterPro" id="IPR039448">
    <property type="entry name" value="Beta_helix"/>
</dbReference>
<gene>
    <name evidence="3" type="ORF">HNQ52_000123</name>
</gene>
<protein>
    <submittedName>
        <fullName evidence="3">Putative outer membrane repeat protein</fullName>
    </submittedName>
</protein>
<sequence length="539" mass="54083">MNASKPSCPRLRREHSALPACRLLAVALLSCNPALADDAVVDGAECTSAGFFAALADVQGSGGGTIGFDCPAPLTVLFDVRRQISSDVAIVADGDVTLTGNGVQALFQVFDDRSLRLRGVRIRDNVGTTQHAIENFGTLTLEDVQVGPNAPSRSLIANYDTLLVRGGVFENNTFSGAGIVPDGAVLTNEGGTATIEDAVFAGNGQTPAASLGGAILVSAGTVVVRRTDFADNRAFDGGAIFVDPAGELRVAGSRFIGNDATYGGAIESQTGVVAIAGSRFVENTAAALGGAIWQRNGGDLAIDTSLFDGNTAGDDGGAVSLLDAAGNASIRNSTFVRNLSAAHGGAVYSASDIQLRASTFHDNEAAADSGGGALYQTGSGAVAILDDVTVVGNRAGYGAGIANFPGAAPGSTIYVQRSIVAANAIDATASGNCAGGEIVSLGYNLSDDTYCGSAFGGDDLLDATLPFLAFGEHGGPTPTLPPAAGSDAIDFVPTAACGIDPVDQRGAPRPAGVACDAGAVEVGAVPAPFDRVFGDGFED</sequence>
<dbReference type="PANTHER" id="PTHR11319">
    <property type="entry name" value="G PROTEIN-COUPLED RECEPTOR-RELATED"/>
    <property type="match status" value="1"/>
</dbReference>
<feature type="chain" id="PRO_5030580581" evidence="1">
    <location>
        <begin position="37"/>
        <end position="539"/>
    </location>
</feature>
<dbReference type="RefSeq" id="WP_183958744.1">
    <property type="nucleotide sequence ID" value="NZ_JACHHP010000001.1"/>
</dbReference>
<dbReference type="PANTHER" id="PTHR11319:SF35">
    <property type="entry name" value="OUTER MEMBRANE PROTEIN PMPC-RELATED"/>
    <property type="match status" value="1"/>
</dbReference>
<keyword evidence="4" id="KW-1185">Reference proteome</keyword>
<comment type="caution">
    <text evidence="3">The sequence shown here is derived from an EMBL/GenBank/DDBJ whole genome shotgun (WGS) entry which is preliminary data.</text>
</comment>
<keyword evidence="1" id="KW-0732">Signal</keyword>
<accession>A0A7W8D354</accession>
<dbReference type="NCBIfam" id="NF041518">
    <property type="entry name" value="choice_anch_Q"/>
    <property type="match status" value="1"/>
</dbReference>
<dbReference type="InterPro" id="IPR059226">
    <property type="entry name" value="Choice_anch_Q_dom"/>
</dbReference>
<name>A0A7W8D354_9GAMM</name>
<dbReference type="Pfam" id="PF13229">
    <property type="entry name" value="Beta_helix"/>
    <property type="match status" value="1"/>
</dbReference>
<organism evidence="3 4">
    <name type="scientific">Chiayiivirga flava</name>
    <dbReference type="NCBI Taxonomy" id="659595"/>
    <lineage>
        <taxon>Bacteria</taxon>
        <taxon>Pseudomonadati</taxon>
        <taxon>Pseudomonadota</taxon>
        <taxon>Gammaproteobacteria</taxon>
        <taxon>Lysobacterales</taxon>
        <taxon>Lysobacteraceae</taxon>
        <taxon>Chiayiivirga</taxon>
    </lineage>
</organism>
<proteinExistence type="predicted"/>
<dbReference type="EMBL" id="JACHHP010000001">
    <property type="protein sequence ID" value="MBB5206607.1"/>
    <property type="molecule type" value="Genomic_DNA"/>
</dbReference>
<dbReference type="AlphaFoldDB" id="A0A7W8D354"/>